<organism evidence="21">
    <name type="scientific">Pseudosuberites sp. CY-2021</name>
    <dbReference type="NCBI Taxonomy" id="2809239"/>
    <lineage>
        <taxon>Eukaryota</taxon>
        <taxon>Metazoa</taxon>
        <taxon>Porifera</taxon>
        <taxon>Demospongiae</taxon>
        <taxon>Heteroscleromorpha</taxon>
        <taxon>Suberitida</taxon>
        <taxon>Suberitidae</taxon>
        <taxon>Pseudosuberites</taxon>
    </lineage>
</organism>
<dbReference type="GO" id="GO:0045275">
    <property type="term" value="C:respiratory chain complex III"/>
    <property type="evidence" value="ECO:0007669"/>
    <property type="project" value="InterPro"/>
</dbReference>
<dbReference type="SUPFAM" id="SSF81342">
    <property type="entry name" value="Transmembrane di-heme cytochromes"/>
    <property type="match status" value="1"/>
</dbReference>
<feature type="transmembrane region" description="Helical" evidence="18">
    <location>
        <begin position="118"/>
        <end position="140"/>
    </location>
</feature>
<dbReference type="PROSITE" id="PS51003">
    <property type="entry name" value="CYTB_CTER"/>
    <property type="match status" value="1"/>
</dbReference>
<keyword evidence="8 17" id="KW-0479">Metal-binding</keyword>
<reference evidence="21" key="1">
    <citation type="journal article" date="2019" name="Mitochondrial DNA Part B Resour">
        <title>The complete mitochondrial genome of sponge Pseudosuberites sp. (Demospongiae, Suberitida, Suberitidae) from Dokdo, Republic of Korea (East Sea).</title>
        <authorList>
            <person name="Yu C."/>
            <person name="Kang D.W."/>
            <person name="Kim H."/>
            <person name="Kim H.J."/>
        </authorList>
    </citation>
    <scope>NUCLEOTIDE SEQUENCE</scope>
</reference>
<dbReference type="AlphaFoldDB" id="A0A890CJF2"/>
<comment type="subcellular location">
    <subcellularLocation>
        <location evidence="2">Mitochondrion inner membrane</location>
        <topology evidence="2">Multi-pass membrane protein</topology>
    </subcellularLocation>
</comment>
<dbReference type="GO" id="GO:0008121">
    <property type="term" value="F:quinol-cytochrome-c reductase activity"/>
    <property type="evidence" value="ECO:0007669"/>
    <property type="project" value="InterPro"/>
</dbReference>
<keyword evidence="14 18" id="KW-0496">Mitochondrion</keyword>
<evidence type="ECO:0000256" key="12">
    <source>
        <dbReference type="ARBA" id="ARBA00023004"/>
    </source>
</evidence>
<dbReference type="InterPro" id="IPR027387">
    <property type="entry name" value="Cytb/b6-like_sf"/>
</dbReference>
<dbReference type="InterPro" id="IPR005798">
    <property type="entry name" value="Cyt_b/b6_C"/>
</dbReference>
<dbReference type="GO" id="GO:0016491">
    <property type="term" value="F:oxidoreductase activity"/>
    <property type="evidence" value="ECO:0007669"/>
    <property type="project" value="UniProtKB-UniRule"/>
</dbReference>
<dbReference type="InterPro" id="IPR048260">
    <property type="entry name" value="Cytochrome_b_C_euk/bac"/>
</dbReference>
<feature type="transmembrane region" description="Helical" evidence="18">
    <location>
        <begin position="295"/>
        <end position="317"/>
    </location>
</feature>
<dbReference type="InterPro" id="IPR016174">
    <property type="entry name" value="Di-haem_cyt_TM"/>
</dbReference>
<evidence type="ECO:0000256" key="18">
    <source>
        <dbReference type="RuleBase" id="RU362117"/>
    </source>
</evidence>
<keyword evidence="7 18" id="KW-0812">Transmembrane</keyword>
<gene>
    <name evidence="21" type="primary">cytb</name>
</gene>
<dbReference type="PANTHER" id="PTHR19271">
    <property type="entry name" value="CYTOCHROME B"/>
    <property type="match status" value="1"/>
</dbReference>
<dbReference type="Pfam" id="PF00033">
    <property type="entry name" value="Cytochrome_B"/>
    <property type="match status" value="1"/>
</dbReference>
<feature type="binding site" description="axial binding residue" evidence="17">
    <location>
        <position position="190"/>
    </location>
    <ligand>
        <name>heme b</name>
        <dbReference type="ChEBI" id="CHEBI:60344"/>
        <label>b562</label>
    </ligand>
    <ligandPart>
        <name>Fe</name>
        <dbReference type="ChEBI" id="CHEBI:18248"/>
    </ligandPart>
</feature>
<dbReference type="GO" id="GO:0006122">
    <property type="term" value="P:mitochondrial electron transport, ubiquinol to cytochrome c"/>
    <property type="evidence" value="ECO:0007669"/>
    <property type="project" value="TreeGrafter"/>
</dbReference>
<dbReference type="SUPFAM" id="SSF81648">
    <property type="entry name" value="a domain/subunit of cytochrome bc1 complex (Ubiquinol-cytochrome c reductase)"/>
    <property type="match status" value="1"/>
</dbReference>
<evidence type="ECO:0000256" key="6">
    <source>
        <dbReference type="ARBA" id="ARBA00022660"/>
    </source>
</evidence>
<dbReference type="InterPro" id="IPR048259">
    <property type="entry name" value="Cytochrome_b_N_euk/bac"/>
</dbReference>
<keyword evidence="11 18" id="KW-1133">Transmembrane helix</keyword>
<feature type="binding site" description="axial binding residue" evidence="17">
    <location>
        <position position="204"/>
    </location>
    <ligand>
        <name>heme b</name>
        <dbReference type="ChEBI" id="CHEBI:60344"/>
        <label>b566</label>
    </ligand>
    <ligandPart>
        <name>Fe</name>
        <dbReference type="ChEBI" id="CHEBI:18248"/>
    </ligandPart>
</feature>
<sequence>MICRDEKMTKSIRNKNPVIGIVNGMLIDLPSPSNLSYFWNFGSLLGLCLGVQIITGIFLAMHYCPDVNLAFSSVEHITRDVNLGFILRYIHANGASIFFLFVYLHIGRGLFYGSFRKLMPWNVGVIIFLLMILTSFLGYVLPWGQMSFWAVTVITNLLSAVPYIGEDLVRWVWGGFSVSNATLNRFFSFHYLFPFLLVGLAFVHLIGLHEEGSGNPTGLKSEVDKVAFHYSYSVKDFYGFLVYALILCTLAFLFPYTLGDAENYKEANPLVTPVHIKPEWYFLFAYAILRSVPNKLGGVVALVSSIVVLLLLPYLARFRSFGFWRLGEIFFWFFVGDFILLTWLGGLPPEEPYLFVSQISSVFYFVYFLILLPLEAYMGRWALKDGRKII</sequence>
<feature type="binding site" description="axial binding residue" evidence="17">
    <location>
        <position position="91"/>
    </location>
    <ligand>
        <name>heme b</name>
        <dbReference type="ChEBI" id="CHEBI:60344"/>
        <label>b562</label>
    </ligand>
    <ligandPart>
        <name>Fe</name>
        <dbReference type="ChEBI" id="CHEBI:18248"/>
    </ligandPart>
</feature>
<keyword evidence="15 18" id="KW-0472">Membrane</keyword>
<name>A0A890CJF2_9METZ</name>
<comment type="cofactor">
    <cofactor evidence="17">
        <name>heme</name>
        <dbReference type="ChEBI" id="CHEBI:30413"/>
    </cofactor>
    <text evidence="17">Binds 2 heme groups non-covalently.</text>
</comment>
<evidence type="ECO:0000256" key="7">
    <source>
        <dbReference type="ARBA" id="ARBA00022692"/>
    </source>
</evidence>
<feature type="transmembrane region" description="Helical" evidence="18">
    <location>
        <begin position="186"/>
        <end position="206"/>
    </location>
</feature>
<dbReference type="PROSITE" id="PS51002">
    <property type="entry name" value="CYTB_NTER"/>
    <property type="match status" value="1"/>
</dbReference>
<dbReference type="EMBL" id="MN547324">
    <property type="protein sequence ID" value="QRG31969.1"/>
    <property type="molecule type" value="Genomic_DNA"/>
</dbReference>
<evidence type="ECO:0000256" key="13">
    <source>
        <dbReference type="ARBA" id="ARBA00023075"/>
    </source>
</evidence>
<feature type="domain" description="Cytochrome b/b6 N-terminal region profile" evidence="19">
    <location>
        <begin position="8"/>
        <end position="217"/>
    </location>
</feature>
<keyword evidence="9" id="KW-0999">Mitochondrion inner membrane</keyword>
<proteinExistence type="inferred from homology"/>
<evidence type="ECO:0000256" key="17">
    <source>
        <dbReference type="PIRSR" id="PIRSR038885-2"/>
    </source>
</evidence>
<evidence type="ECO:0000256" key="9">
    <source>
        <dbReference type="ARBA" id="ARBA00022792"/>
    </source>
</evidence>
<feature type="binding site" description="axial binding residue" evidence="17">
    <location>
        <position position="105"/>
    </location>
    <ligand>
        <name>heme b</name>
        <dbReference type="ChEBI" id="CHEBI:60344"/>
        <label>b566</label>
    </ligand>
    <ligandPart>
        <name>Fe</name>
        <dbReference type="ChEBI" id="CHEBI:18248"/>
    </ligandPart>
</feature>
<keyword evidence="4 18" id="KW-0813">Transport</keyword>
<dbReference type="Gene3D" id="1.20.810.10">
    <property type="entry name" value="Cytochrome Bc1 Complex, Chain C"/>
    <property type="match status" value="1"/>
</dbReference>
<feature type="transmembrane region" description="Helical" evidence="18">
    <location>
        <begin position="83"/>
        <end position="106"/>
    </location>
</feature>
<dbReference type="Pfam" id="PF00032">
    <property type="entry name" value="Cytochrom_B_C"/>
    <property type="match status" value="1"/>
</dbReference>
<comment type="function">
    <text evidence="1 18">Component of the ubiquinol-cytochrome c reductase complex (complex III or cytochrome b-c1 complex) that is part of the mitochondrial respiratory chain. The b-c1 complex mediates electron transfer from ubiquinol to cytochrome c. Contributes to the generation of a proton gradient across the mitochondrial membrane that is then used for ATP synthesis.</text>
</comment>
<dbReference type="PANTHER" id="PTHR19271:SF16">
    <property type="entry name" value="CYTOCHROME B"/>
    <property type="match status" value="1"/>
</dbReference>
<dbReference type="GO" id="GO:0046872">
    <property type="term" value="F:metal ion binding"/>
    <property type="evidence" value="ECO:0007669"/>
    <property type="project" value="UniProtKB-UniRule"/>
</dbReference>
<feature type="transmembrane region" description="Helical" evidence="18">
    <location>
        <begin position="146"/>
        <end position="165"/>
    </location>
</feature>
<accession>A0A890CJF2</accession>
<protein>
    <recommendedName>
        <fullName evidence="3 18">Cytochrome b</fullName>
    </recommendedName>
</protein>
<feature type="transmembrane region" description="Helical" evidence="18">
    <location>
        <begin position="329"/>
        <end position="347"/>
    </location>
</feature>
<evidence type="ECO:0000256" key="5">
    <source>
        <dbReference type="ARBA" id="ARBA00022617"/>
    </source>
</evidence>
<evidence type="ECO:0000256" key="8">
    <source>
        <dbReference type="ARBA" id="ARBA00022723"/>
    </source>
</evidence>
<evidence type="ECO:0000256" key="11">
    <source>
        <dbReference type="ARBA" id="ARBA00022989"/>
    </source>
</evidence>
<dbReference type="CDD" id="cd00284">
    <property type="entry name" value="Cytochrome_b_N"/>
    <property type="match status" value="1"/>
</dbReference>
<evidence type="ECO:0000259" key="20">
    <source>
        <dbReference type="PROSITE" id="PS51003"/>
    </source>
</evidence>
<dbReference type="PIRSF" id="PIRSF038885">
    <property type="entry name" value="COB"/>
    <property type="match status" value="1"/>
</dbReference>
<evidence type="ECO:0000259" key="19">
    <source>
        <dbReference type="PROSITE" id="PS51002"/>
    </source>
</evidence>
<evidence type="ECO:0000313" key="21">
    <source>
        <dbReference type="EMBL" id="QRG31969.1"/>
    </source>
</evidence>
<evidence type="ECO:0000256" key="4">
    <source>
        <dbReference type="ARBA" id="ARBA00022448"/>
    </source>
</evidence>
<evidence type="ECO:0000256" key="1">
    <source>
        <dbReference type="ARBA" id="ARBA00002566"/>
    </source>
</evidence>
<keyword evidence="13" id="KW-0830">Ubiquinone</keyword>
<dbReference type="CDD" id="cd00290">
    <property type="entry name" value="cytochrome_b_C"/>
    <property type="match status" value="1"/>
</dbReference>
<feature type="binding site" evidence="16">
    <location>
        <position position="209"/>
    </location>
    <ligand>
        <name>a ubiquinone</name>
        <dbReference type="ChEBI" id="CHEBI:16389"/>
    </ligand>
</feature>
<keyword evidence="10 18" id="KW-0249">Electron transport</keyword>
<dbReference type="GO" id="GO:0005743">
    <property type="term" value="C:mitochondrial inner membrane"/>
    <property type="evidence" value="ECO:0007669"/>
    <property type="project" value="UniProtKB-SubCell"/>
</dbReference>
<evidence type="ECO:0000256" key="2">
    <source>
        <dbReference type="ARBA" id="ARBA00004448"/>
    </source>
</evidence>
<feature type="domain" description="Cytochrome b/b6 C-terminal region profile" evidence="20">
    <location>
        <begin position="218"/>
        <end position="386"/>
    </location>
</feature>
<evidence type="ECO:0000256" key="14">
    <source>
        <dbReference type="ARBA" id="ARBA00023128"/>
    </source>
</evidence>
<feature type="transmembrane region" description="Helical" evidence="18">
    <location>
        <begin position="237"/>
        <end position="258"/>
    </location>
</feature>
<keyword evidence="12 17" id="KW-0408">Iron</keyword>
<geneLocation type="mitochondrion" evidence="21"/>
<keyword evidence="5 17" id="KW-0349">Heme</keyword>
<evidence type="ECO:0000256" key="16">
    <source>
        <dbReference type="PIRSR" id="PIRSR038885-1"/>
    </source>
</evidence>
<evidence type="ECO:0000256" key="10">
    <source>
        <dbReference type="ARBA" id="ARBA00022982"/>
    </source>
</evidence>
<comment type="cofactor">
    <cofactor evidence="18">
        <name>heme b</name>
        <dbReference type="ChEBI" id="CHEBI:60344"/>
    </cofactor>
    <text evidence="18">Binds 2 heme groups non-covalently.</text>
</comment>
<feature type="transmembrane region" description="Helical" evidence="18">
    <location>
        <begin position="353"/>
        <end position="374"/>
    </location>
</feature>
<comment type="similarity">
    <text evidence="18">Belongs to the cytochrome b family.</text>
</comment>
<dbReference type="InterPro" id="IPR005797">
    <property type="entry name" value="Cyt_b/b6_N"/>
</dbReference>
<dbReference type="InterPro" id="IPR036150">
    <property type="entry name" value="Cyt_b/b6_C_sf"/>
</dbReference>
<evidence type="ECO:0000256" key="3">
    <source>
        <dbReference type="ARBA" id="ARBA00013531"/>
    </source>
</evidence>
<feature type="transmembrane region" description="Helical" evidence="18">
    <location>
        <begin position="37"/>
        <end position="63"/>
    </location>
</feature>
<evidence type="ECO:0000256" key="15">
    <source>
        <dbReference type="ARBA" id="ARBA00023136"/>
    </source>
</evidence>
<keyword evidence="6 18" id="KW-0679">Respiratory chain</keyword>
<dbReference type="InterPro" id="IPR030689">
    <property type="entry name" value="Cytochrome_b"/>
</dbReference>